<accession>A0A0C2HGI1</accession>
<dbReference type="Proteomes" id="UP000054047">
    <property type="component" value="Unassembled WGS sequence"/>
</dbReference>
<feature type="domain" description="Partial AB-hydrolase lipase" evidence="2">
    <location>
        <begin position="28"/>
        <end position="65"/>
    </location>
</feature>
<keyword evidence="1" id="KW-0732">Signal</keyword>
<proteinExistence type="predicted"/>
<keyword evidence="3" id="KW-0378">Hydrolase</keyword>
<evidence type="ECO:0000313" key="3">
    <source>
        <dbReference type="EMBL" id="KIH68716.1"/>
    </source>
</evidence>
<evidence type="ECO:0000313" key="4">
    <source>
        <dbReference type="Proteomes" id="UP000054047"/>
    </source>
</evidence>
<dbReference type="Gene3D" id="3.40.50.1820">
    <property type="entry name" value="alpha/beta hydrolase"/>
    <property type="match status" value="1"/>
</dbReference>
<name>A0A0C2HGI1_9BILA</name>
<dbReference type="EMBL" id="KN726308">
    <property type="protein sequence ID" value="KIH68716.1"/>
    <property type="molecule type" value="Genomic_DNA"/>
</dbReference>
<evidence type="ECO:0000256" key="1">
    <source>
        <dbReference type="SAM" id="SignalP"/>
    </source>
</evidence>
<protein>
    <submittedName>
        <fullName evidence="3">Ab-hydrolase associated lipase region</fullName>
    </submittedName>
</protein>
<gene>
    <name evidence="3" type="ORF">ANCDUO_00949</name>
</gene>
<feature type="signal peptide" evidence="1">
    <location>
        <begin position="1"/>
        <end position="18"/>
    </location>
</feature>
<dbReference type="AlphaFoldDB" id="A0A0C2HGI1"/>
<keyword evidence="4" id="KW-1185">Reference proteome</keyword>
<dbReference type="OrthoDB" id="9974421at2759"/>
<organism evidence="3 4">
    <name type="scientific">Ancylostoma duodenale</name>
    <dbReference type="NCBI Taxonomy" id="51022"/>
    <lineage>
        <taxon>Eukaryota</taxon>
        <taxon>Metazoa</taxon>
        <taxon>Ecdysozoa</taxon>
        <taxon>Nematoda</taxon>
        <taxon>Chromadorea</taxon>
        <taxon>Rhabditida</taxon>
        <taxon>Rhabditina</taxon>
        <taxon>Rhabditomorpha</taxon>
        <taxon>Strongyloidea</taxon>
        <taxon>Ancylostomatidae</taxon>
        <taxon>Ancylostomatinae</taxon>
        <taxon>Ancylostoma</taxon>
    </lineage>
</organism>
<dbReference type="Pfam" id="PF04083">
    <property type="entry name" value="Abhydro_lipase"/>
    <property type="match status" value="1"/>
</dbReference>
<evidence type="ECO:0000259" key="2">
    <source>
        <dbReference type="Pfam" id="PF04083"/>
    </source>
</evidence>
<dbReference type="GO" id="GO:0016787">
    <property type="term" value="F:hydrolase activity"/>
    <property type="evidence" value="ECO:0007669"/>
    <property type="project" value="UniProtKB-KW"/>
</dbReference>
<dbReference type="GO" id="GO:0006629">
    <property type="term" value="P:lipid metabolic process"/>
    <property type="evidence" value="ECO:0007669"/>
    <property type="project" value="InterPro"/>
</dbReference>
<dbReference type="InterPro" id="IPR006693">
    <property type="entry name" value="AB_hydrolase_lipase"/>
</dbReference>
<dbReference type="InterPro" id="IPR029058">
    <property type="entry name" value="AB_hydrolase_fold"/>
</dbReference>
<sequence length="87" mass="10099">MLLYSVLVLANIFNPAHLVRNEETFMKVPQLISHFGYMFEEHYVTTEDGYILTVHRIPVGRDGYFSRSENGGAHWRVPKTLATFRIV</sequence>
<feature type="chain" id="PRO_5002149845" evidence="1">
    <location>
        <begin position="19"/>
        <end position="87"/>
    </location>
</feature>
<reference evidence="3 4" key="1">
    <citation type="submission" date="2013-12" db="EMBL/GenBank/DDBJ databases">
        <title>Draft genome of the parsitic nematode Ancylostoma duodenale.</title>
        <authorList>
            <person name="Mitreva M."/>
        </authorList>
    </citation>
    <scope>NUCLEOTIDE SEQUENCE [LARGE SCALE GENOMIC DNA]</scope>
    <source>
        <strain evidence="3 4">Zhejiang</strain>
    </source>
</reference>